<keyword evidence="8" id="KW-0967">Endosome</keyword>
<dbReference type="Pfam" id="PF00790">
    <property type="entry name" value="VHS"/>
    <property type="match status" value="1"/>
</dbReference>
<dbReference type="AlphaFoldDB" id="A0A2R6NEA2"/>
<feature type="compositionally biased region" description="Polar residues" evidence="12">
    <location>
        <begin position="808"/>
        <end position="819"/>
    </location>
</feature>
<dbReference type="InterPro" id="IPR004152">
    <property type="entry name" value="GAT_dom"/>
</dbReference>
<feature type="compositionally biased region" description="Polar residues" evidence="12">
    <location>
        <begin position="752"/>
        <end position="775"/>
    </location>
</feature>
<dbReference type="SMART" id="SM00288">
    <property type="entry name" value="VHS"/>
    <property type="match status" value="1"/>
</dbReference>
<feature type="region of interest" description="Disordered" evidence="12">
    <location>
        <begin position="188"/>
        <end position="287"/>
    </location>
</feature>
<feature type="compositionally biased region" description="Pro residues" evidence="12">
    <location>
        <begin position="504"/>
        <end position="548"/>
    </location>
</feature>
<feature type="compositionally biased region" description="Low complexity" evidence="12">
    <location>
        <begin position="549"/>
        <end position="569"/>
    </location>
</feature>
<dbReference type="GO" id="GO:0043328">
    <property type="term" value="P:protein transport to vacuole involved in ubiquitin-dependent protein catabolic process via the multivesicular body sorting pathway"/>
    <property type="evidence" value="ECO:0007669"/>
    <property type="project" value="TreeGrafter"/>
</dbReference>
<accession>A0A2R6NEA2</accession>
<evidence type="ECO:0000256" key="9">
    <source>
        <dbReference type="ARBA" id="ARBA00022927"/>
    </source>
</evidence>
<dbReference type="PROSITE" id="PS50330">
    <property type="entry name" value="UIM"/>
    <property type="match status" value="1"/>
</dbReference>
<dbReference type="CDD" id="cd16978">
    <property type="entry name" value="VHS_HSE1"/>
    <property type="match status" value="1"/>
</dbReference>
<dbReference type="PRINTS" id="PR00452">
    <property type="entry name" value="SH3DOMAIN"/>
</dbReference>
<feature type="compositionally biased region" description="Low complexity" evidence="12">
    <location>
        <begin position="588"/>
        <end position="662"/>
    </location>
</feature>
<feature type="domain" description="SH3" evidence="13">
    <location>
        <begin position="292"/>
        <end position="351"/>
    </location>
</feature>
<dbReference type="SUPFAM" id="SSF48464">
    <property type="entry name" value="ENTH/VHS domain"/>
    <property type="match status" value="1"/>
</dbReference>
<evidence type="ECO:0000256" key="1">
    <source>
        <dbReference type="ARBA" id="ARBA00002654"/>
    </source>
</evidence>
<evidence type="ECO:0000256" key="10">
    <source>
        <dbReference type="ARBA" id="ARBA00023136"/>
    </source>
</evidence>
<dbReference type="EMBL" id="MLYV02001335">
    <property type="protein sequence ID" value="PSR70704.1"/>
    <property type="molecule type" value="Genomic_DNA"/>
</dbReference>
<keyword evidence="10" id="KW-0472">Membrane</keyword>
<evidence type="ECO:0000313" key="16">
    <source>
        <dbReference type="Proteomes" id="UP000186601"/>
    </source>
</evidence>
<evidence type="ECO:0000256" key="5">
    <source>
        <dbReference type="ARBA" id="ARBA00018978"/>
    </source>
</evidence>
<dbReference type="Pfam" id="PF00018">
    <property type="entry name" value="SH3_1"/>
    <property type="match status" value="1"/>
</dbReference>
<dbReference type="Gene3D" id="1.20.5.1940">
    <property type="match status" value="1"/>
</dbReference>
<dbReference type="PROSITE" id="PS50002">
    <property type="entry name" value="SH3"/>
    <property type="match status" value="1"/>
</dbReference>
<comment type="subcellular location">
    <subcellularLocation>
        <location evidence="2">Endosome membrane</location>
        <topology evidence="2">Peripheral membrane protein</topology>
        <orientation evidence="2">Cytoplasmic side</orientation>
    </subcellularLocation>
</comment>
<evidence type="ECO:0000256" key="2">
    <source>
        <dbReference type="ARBA" id="ARBA00004125"/>
    </source>
</evidence>
<dbReference type="Gene3D" id="1.25.40.90">
    <property type="match status" value="1"/>
</dbReference>
<evidence type="ECO:0000256" key="4">
    <source>
        <dbReference type="ARBA" id="ARBA00017923"/>
    </source>
</evidence>
<dbReference type="SMART" id="SM00326">
    <property type="entry name" value="SH3"/>
    <property type="match status" value="1"/>
</dbReference>
<dbReference type="Pfam" id="PF03127">
    <property type="entry name" value="GAT"/>
    <property type="match status" value="1"/>
</dbReference>
<feature type="compositionally biased region" description="Polar residues" evidence="12">
    <location>
        <begin position="571"/>
        <end position="581"/>
    </location>
</feature>
<comment type="function">
    <text evidence="1">Component of the ESCRT-0 complex which is the sorting receptor for ubiquitinated cargo proteins at the multivesicular body (MVB).</text>
</comment>
<evidence type="ECO:0000259" key="14">
    <source>
        <dbReference type="PROSITE" id="PS50179"/>
    </source>
</evidence>
<feature type="region of interest" description="Disordered" evidence="12">
    <location>
        <begin position="504"/>
        <end position="675"/>
    </location>
</feature>
<evidence type="ECO:0000259" key="13">
    <source>
        <dbReference type="PROSITE" id="PS50002"/>
    </source>
</evidence>
<dbReference type="InterPro" id="IPR050670">
    <property type="entry name" value="STAM"/>
</dbReference>
<evidence type="ECO:0000313" key="15">
    <source>
        <dbReference type="EMBL" id="PSR70704.1"/>
    </source>
</evidence>
<dbReference type="STRING" id="98765.A0A2R6NEA2"/>
<dbReference type="GO" id="GO:0033565">
    <property type="term" value="C:ESCRT-0 complex"/>
    <property type="evidence" value="ECO:0007669"/>
    <property type="project" value="TreeGrafter"/>
</dbReference>
<organism evidence="15 16">
    <name type="scientific">Hermanssonia centrifuga</name>
    <dbReference type="NCBI Taxonomy" id="98765"/>
    <lineage>
        <taxon>Eukaryota</taxon>
        <taxon>Fungi</taxon>
        <taxon>Dikarya</taxon>
        <taxon>Basidiomycota</taxon>
        <taxon>Agaricomycotina</taxon>
        <taxon>Agaricomycetes</taxon>
        <taxon>Polyporales</taxon>
        <taxon>Meruliaceae</taxon>
        <taxon>Hermanssonia</taxon>
    </lineage>
</organism>
<dbReference type="SUPFAM" id="SSF50044">
    <property type="entry name" value="SH3-domain"/>
    <property type="match status" value="1"/>
</dbReference>
<dbReference type="SUPFAM" id="SSF89009">
    <property type="entry name" value="GAT-like domain"/>
    <property type="match status" value="1"/>
</dbReference>
<dbReference type="GO" id="GO:0010008">
    <property type="term" value="C:endosome membrane"/>
    <property type="evidence" value="ECO:0007669"/>
    <property type="project" value="UniProtKB-SubCell"/>
</dbReference>
<evidence type="ECO:0000256" key="12">
    <source>
        <dbReference type="SAM" id="MobiDB-lite"/>
    </source>
</evidence>
<keyword evidence="9" id="KW-0653">Protein transport</keyword>
<dbReference type="Gene3D" id="2.30.30.40">
    <property type="entry name" value="SH3 Domains"/>
    <property type="match status" value="1"/>
</dbReference>
<dbReference type="PANTHER" id="PTHR45929">
    <property type="entry name" value="JAK PATHWAY SIGNAL TRANSDUCTION ADAPTOR MOLECULE"/>
    <property type="match status" value="1"/>
</dbReference>
<feature type="compositionally biased region" description="Polar residues" evidence="12">
    <location>
        <begin position="781"/>
        <end position="800"/>
    </location>
</feature>
<keyword evidence="6 11" id="KW-0728">SH3 domain</keyword>
<keyword evidence="16" id="KW-1185">Reference proteome</keyword>
<dbReference type="GO" id="GO:0043130">
    <property type="term" value="F:ubiquitin binding"/>
    <property type="evidence" value="ECO:0007669"/>
    <property type="project" value="InterPro"/>
</dbReference>
<feature type="compositionally biased region" description="Polar residues" evidence="12">
    <location>
        <begin position="276"/>
        <end position="287"/>
    </location>
</feature>
<dbReference type="InterPro" id="IPR003903">
    <property type="entry name" value="UIM_dom"/>
</dbReference>
<feature type="region of interest" description="Disordered" evidence="12">
    <location>
        <begin position="458"/>
        <end position="477"/>
    </location>
</feature>
<evidence type="ECO:0000256" key="3">
    <source>
        <dbReference type="ARBA" id="ARBA00009666"/>
    </source>
</evidence>
<dbReference type="InterPro" id="IPR036028">
    <property type="entry name" value="SH3-like_dom_sf"/>
</dbReference>
<feature type="compositionally biased region" description="Low complexity" evidence="12">
    <location>
        <begin position="192"/>
        <end position="229"/>
    </location>
</feature>
<keyword evidence="7" id="KW-0813">Transport</keyword>
<dbReference type="OrthoDB" id="10255964at2759"/>
<evidence type="ECO:0000256" key="11">
    <source>
        <dbReference type="PROSITE-ProRule" id="PRU00192"/>
    </source>
</evidence>
<proteinExistence type="inferred from homology"/>
<sequence length="886" mass="95540">MFRGGQPNPYDEIVAKTTDENLTSENWELILNLCDKVQDEGESGARNVIAAILKRLTHRTSNVQLYTLTLAESLTKNCGIEVHREIASRAFTQGLERLVLDRNTHDKVRRRVLGLVAEWTDDFSKDPTLGLIEECHENLKSKGYKFDAPNEPPPPDVDDEIRRKEEEELQRVLEMSVMDKGGRGQWGEYSLASSSGTGTSASGAAAAAAGSSSRPEAASTPTAASPATRQPQSQQPIYGGYVPSSNPTVSTSQANTTVHTPVPPVSAAPYSGGAGVTTSPVPSMKSQDSGIPIVTRVRALHTFEPTEAGELAFEKGEIIKVVDRGYKDWWRGQLKGRTGIFPVNYVEPLPEPTAAELAKEAEQEAAVFSQAANVDRLLTMLRQMDPAKDNLADDEDIQELYRSCMSLRPKIVKLIDKYSQKRADLVSMNETFVKARTIFDRMMEDSLARHSSTYDPRAAYAQPYPRPDSGARVDYPPPQAFGWNPSVYDQPGYAAYPAPPAAYAPGPEPPFHGGPQPYPEDAPYPPQGGYPPQPYGAPPPGAPTPYAAPPQAQGYPVGQPPQQQHVPQASRMDSAQVQVQPATHPMHQAPVQQHQQPQQYVQQPQGQPQPAQYVQQQPQGQLQPQSQLQPQPQSQSQPQSQPQPQSQSQPQQSHQPTPQLQTGPPYVYDPNMTYPDPNVQAWAQYYAQGGTDPTGALYFISVPGVKEDNTPPAQGASPENPSQVTPQQHPVDAQPQGYQAHNGTLGPAGQEPFSTVTSSLNVHHTNAHPQPSGIQTVAPGSPTTPHSQAPQSFYQSSAPPQATAGEINATSGNLTTVPAQSVPYGASPYPPQEGYASPPTSPTRVAGAAHQGWPAQYNNLPNQFASMDVGGGQGVNPGQQGVGTPA</sequence>
<comment type="similarity">
    <text evidence="3">Belongs to the STAM family.</text>
</comment>
<evidence type="ECO:0000256" key="6">
    <source>
        <dbReference type="ARBA" id="ARBA00022443"/>
    </source>
</evidence>
<evidence type="ECO:0000256" key="8">
    <source>
        <dbReference type="ARBA" id="ARBA00022753"/>
    </source>
</evidence>
<dbReference type="InterPro" id="IPR008942">
    <property type="entry name" value="ENTH_VHS"/>
</dbReference>
<feature type="domain" description="VHS" evidence="14">
    <location>
        <begin position="17"/>
        <end position="147"/>
    </location>
</feature>
<dbReference type="GO" id="GO:0035091">
    <property type="term" value="F:phosphatidylinositol binding"/>
    <property type="evidence" value="ECO:0007669"/>
    <property type="project" value="InterPro"/>
</dbReference>
<gene>
    <name evidence="15" type="ORF">PHLCEN_2v13434</name>
</gene>
<dbReference type="PANTHER" id="PTHR45929:SF3">
    <property type="entry name" value="JAK PATHWAY SIGNAL TRANSDUCTION ADAPTOR MOLECULE"/>
    <property type="match status" value="1"/>
</dbReference>
<reference evidence="15 16" key="1">
    <citation type="submission" date="2018-02" db="EMBL/GenBank/DDBJ databases">
        <title>Genome sequence of the basidiomycete white-rot fungus Phlebia centrifuga.</title>
        <authorList>
            <person name="Granchi Z."/>
            <person name="Peng M."/>
            <person name="de Vries R.P."/>
            <person name="Hilden K."/>
            <person name="Makela M.R."/>
            <person name="Grigoriev I."/>
            <person name="Riley R."/>
        </authorList>
    </citation>
    <scope>NUCLEOTIDE SEQUENCE [LARGE SCALE GENOMIC DNA]</scope>
    <source>
        <strain evidence="15 16">FBCC195</strain>
    </source>
</reference>
<protein>
    <recommendedName>
        <fullName evidence="4">Class E vacuolar protein-sorting machinery protein HSE1</fullName>
    </recommendedName>
    <alternativeName>
        <fullName evidence="5">Class E vacuolar protein-sorting machinery protein hse1</fullName>
    </alternativeName>
</protein>
<dbReference type="CDD" id="cd21386">
    <property type="entry name" value="GAT_Hse1"/>
    <property type="match status" value="1"/>
</dbReference>
<feature type="compositionally biased region" description="Polar residues" evidence="12">
    <location>
        <begin position="243"/>
        <end position="259"/>
    </location>
</feature>
<name>A0A2R6NEA2_9APHY</name>
<feature type="compositionally biased region" description="Low complexity" evidence="12">
    <location>
        <begin position="876"/>
        <end position="886"/>
    </location>
</feature>
<evidence type="ECO:0000256" key="7">
    <source>
        <dbReference type="ARBA" id="ARBA00022448"/>
    </source>
</evidence>
<feature type="region of interest" description="Disordered" evidence="12">
    <location>
        <begin position="701"/>
        <end position="886"/>
    </location>
</feature>
<dbReference type="InterPro" id="IPR001452">
    <property type="entry name" value="SH3_domain"/>
</dbReference>
<dbReference type="CDD" id="cd11805">
    <property type="entry name" value="SH3_GRB2_like_C"/>
    <property type="match status" value="1"/>
</dbReference>
<feature type="compositionally biased region" description="Polar residues" evidence="12">
    <location>
        <begin position="717"/>
        <end position="728"/>
    </location>
</feature>
<feature type="compositionally biased region" description="Polar residues" evidence="12">
    <location>
        <begin position="856"/>
        <end position="865"/>
    </location>
</feature>
<comment type="caution">
    <text evidence="15">The sequence shown here is derived from an EMBL/GenBank/DDBJ whole genome shotgun (WGS) entry which is preliminary data.</text>
</comment>
<dbReference type="InterPro" id="IPR002014">
    <property type="entry name" value="VHS_dom"/>
</dbReference>
<dbReference type="PROSITE" id="PS50179">
    <property type="entry name" value="VHS"/>
    <property type="match status" value="1"/>
</dbReference>
<dbReference type="Proteomes" id="UP000186601">
    <property type="component" value="Unassembled WGS sequence"/>
</dbReference>